<accession>A0A1E4SU69</accession>
<proteinExistence type="predicted"/>
<feature type="transmembrane region" description="Helical" evidence="2">
    <location>
        <begin position="483"/>
        <end position="501"/>
    </location>
</feature>
<dbReference type="AlphaFoldDB" id="A0A1E4SU69"/>
<keyword evidence="2" id="KW-0472">Membrane</keyword>
<sequence length="538" mass="59020">MSTTPVKINHKIEDYTKLNFLGFLLASFGAIMLAVFVSATQSYFITDALGIGTKVGSYIGTLGFYDELLSMCLVPFIGVLSDKIGARPIISFGFFIAGISLLGLGYFVRQNVYPWMLFWRLIFSVGLTSSIGVLTVMLIELNNSNINVKDFLSFKSEEEQVHIASTLNEIDNINRKRNDGKKVSIMGIMSGLGAVFAVTVLLRLPVVFGQTLPAGDAVRKSYYTVGLLAIAMSIILFFIVYHNKDQTMFRDEIDDLFDELDARDSVGIADDEAPSSTGISNNNRSDSYIKSLKQGIQLSIQNPMILLAYFGGFVARCITITVSLFVPFYINHYFYSSGKCTSSNTDKVHCPESYILSSILTGIANTMALVFAPVAGILLDKTSNHAHMLLIGNSISILGFGSISFVSTPDASSIVFVSAMLMGMAQITFIVSSMTMISNIASQDRYYKYKGSISGVSSFVGGIGILFINKVGGYLGDIDSRGPFMFIAALNILFMIMMLVLKRVKENDDRDFQSIADKLKATQIGRFVFRGQQDSVNF</sequence>
<dbReference type="PROSITE" id="PS50850">
    <property type="entry name" value="MFS"/>
    <property type="match status" value="1"/>
</dbReference>
<feature type="transmembrane region" description="Helical" evidence="2">
    <location>
        <begin position="57"/>
        <end position="77"/>
    </location>
</feature>
<feature type="transmembrane region" description="Helical" evidence="2">
    <location>
        <begin position="386"/>
        <end position="407"/>
    </location>
</feature>
<evidence type="ECO:0000256" key="2">
    <source>
        <dbReference type="SAM" id="Phobius"/>
    </source>
</evidence>
<evidence type="ECO:0000259" key="3">
    <source>
        <dbReference type="PROSITE" id="PS50850"/>
    </source>
</evidence>
<reference evidence="5" key="1">
    <citation type="submission" date="2016-04" db="EMBL/GenBank/DDBJ databases">
        <title>Comparative genomics of biotechnologically important yeasts.</title>
        <authorList>
            <consortium name="DOE Joint Genome Institute"/>
            <person name="Riley R."/>
            <person name="Haridas S."/>
            <person name="Wolfe K.H."/>
            <person name="Lopes M.R."/>
            <person name="Hittinger C.T."/>
            <person name="Goker M."/>
            <person name="Salamov A."/>
            <person name="Wisecaver J."/>
            <person name="Long T.M."/>
            <person name="Aerts A.L."/>
            <person name="Barry K."/>
            <person name="Choi C."/>
            <person name="Clum A."/>
            <person name="Coughlan A.Y."/>
            <person name="Deshpande S."/>
            <person name="Douglass A.P."/>
            <person name="Hanson S.J."/>
            <person name="Klenk H.-P."/>
            <person name="Labutti K."/>
            <person name="Lapidus A."/>
            <person name="Lindquist E."/>
            <person name="Lipzen A."/>
            <person name="Meier-Kolthoff J.P."/>
            <person name="Ohm R.A."/>
            <person name="Otillar R.P."/>
            <person name="Pangilinan J."/>
            <person name="Peng Y."/>
            <person name="Rokas A."/>
            <person name="Rosa C.A."/>
            <person name="Scheuner C."/>
            <person name="Sibirny A.A."/>
            <person name="Slot J.C."/>
            <person name="Stielow J.B."/>
            <person name="Sun H."/>
            <person name="Kurtzman C.P."/>
            <person name="Blackwell M."/>
            <person name="Grigoriev I.V."/>
            <person name="Jeffries T.W."/>
        </authorList>
    </citation>
    <scope>NUCLEOTIDE SEQUENCE [LARGE SCALE GENOMIC DNA]</scope>
    <source>
        <strain evidence="5">NRRL YB-2248</strain>
    </source>
</reference>
<dbReference type="Pfam" id="PF07690">
    <property type="entry name" value="MFS_1"/>
    <property type="match status" value="1"/>
</dbReference>
<dbReference type="GO" id="GO:0016020">
    <property type="term" value="C:membrane"/>
    <property type="evidence" value="ECO:0007669"/>
    <property type="project" value="UniProtKB-SubCell"/>
</dbReference>
<dbReference type="InterPro" id="IPR036259">
    <property type="entry name" value="MFS_trans_sf"/>
</dbReference>
<dbReference type="STRING" id="983967.A0A1E4SU69"/>
<feature type="transmembrane region" description="Helical" evidence="2">
    <location>
        <begin position="222"/>
        <end position="241"/>
    </location>
</feature>
<dbReference type="Proteomes" id="UP000094801">
    <property type="component" value="Unassembled WGS sequence"/>
</dbReference>
<dbReference type="EMBL" id="KV453869">
    <property type="protein sequence ID" value="ODV83049.1"/>
    <property type="molecule type" value="Genomic_DNA"/>
</dbReference>
<keyword evidence="2" id="KW-1133">Transmembrane helix</keyword>
<keyword evidence="2" id="KW-0812">Transmembrane</keyword>
<dbReference type="InterPro" id="IPR020846">
    <property type="entry name" value="MFS_dom"/>
</dbReference>
<dbReference type="GO" id="GO:0022857">
    <property type="term" value="F:transmembrane transporter activity"/>
    <property type="evidence" value="ECO:0007669"/>
    <property type="project" value="InterPro"/>
</dbReference>
<feature type="transmembrane region" description="Helical" evidence="2">
    <location>
        <begin position="306"/>
        <end position="330"/>
    </location>
</feature>
<name>A0A1E4SU69_9ASCO</name>
<feature type="transmembrane region" description="Helical" evidence="2">
    <location>
        <begin position="183"/>
        <end position="202"/>
    </location>
</feature>
<dbReference type="SUPFAM" id="SSF103473">
    <property type="entry name" value="MFS general substrate transporter"/>
    <property type="match status" value="2"/>
</dbReference>
<protein>
    <recommendedName>
        <fullName evidence="3">Major facilitator superfamily (MFS) profile domain-containing protein</fullName>
    </recommendedName>
</protein>
<dbReference type="PANTHER" id="PTHR23524:SF1">
    <property type="entry name" value="MRH DOMAIN-CONTAINING PROTEIN-RELATED"/>
    <property type="match status" value="1"/>
</dbReference>
<feature type="domain" description="Major facilitator superfamily (MFS) profile" evidence="3">
    <location>
        <begin position="304"/>
        <end position="538"/>
    </location>
</feature>
<evidence type="ECO:0000256" key="1">
    <source>
        <dbReference type="ARBA" id="ARBA00004141"/>
    </source>
</evidence>
<feature type="transmembrane region" description="Helical" evidence="2">
    <location>
        <begin position="449"/>
        <end position="468"/>
    </location>
</feature>
<feature type="transmembrane region" description="Helical" evidence="2">
    <location>
        <begin position="20"/>
        <end position="45"/>
    </location>
</feature>
<gene>
    <name evidence="4" type="ORF">CANARDRAFT_204014</name>
</gene>
<evidence type="ECO:0000313" key="4">
    <source>
        <dbReference type="EMBL" id="ODV83049.1"/>
    </source>
</evidence>
<dbReference type="InterPro" id="IPR011701">
    <property type="entry name" value="MFS"/>
</dbReference>
<dbReference type="OrthoDB" id="18110at2759"/>
<comment type="subcellular location">
    <subcellularLocation>
        <location evidence="1">Membrane</location>
        <topology evidence="1">Multi-pass membrane protein</topology>
    </subcellularLocation>
</comment>
<feature type="transmembrane region" description="Helical" evidence="2">
    <location>
        <begin position="89"/>
        <end position="109"/>
    </location>
</feature>
<organism evidence="4 5">
    <name type="scientific">[Candida] arabinofermentans NRRL YB-2248</name>
    <dbReference type="NCBI Taxonomy" id="983967"/>
    <lineage>
        <taxon>Eukaryota</taxon>
        <taxon>Fungi</taxon>
        <taxon>Dikarya</taxon>
        <taxon>Ascomycota</taxon>
        <taxon>Saccharomycotina</taxon>
        <taxon>Pichiomycetes</taxon>
        <taxon>Pichiales</taxon>
        <taxon>Pichiaceae</taxon>
        <taxon>Ogataea</taxon>
        <taxon>Ogataea/Candida clade</taxon>
    </lineage>
</organism>
<feature type="transmembrane region" description="Helical" evidence="2">
    <location>
        <begin position="115"/>
        <end position="139"/>
    </location>
</feature>
<evidence type="ECO:0000313" key="5">
    <source>
        <dbReference type="Proteomes" id="UP000094801"/>
    </source>
</evidence>
<feature type="transmembrane region" description="Helical" evidence="2">
    <location>
        <begin position="354"/>
        <end position="379"/>
    </location>
</feature>
<feature type="transmembrane region" description="Helical" evidence="2">
    <location>
        <begin position="413"/>
        <end position="437"/>
    </location>
</feature>
<keyword evidence="5" id="KW-1185">Reference proteome</keyword>
<dbReference type="Gene3D" id="1.20.1250.20">
    <property type="entry name" value="MFS general substrate transporter like domains"/>
    <property type="match status" value="2"/>
</dbReference>
<dbReference type="PANTHER" id="PTHR23524">
    <property type="entry name" value="TRANSPORTER, PUTATIVE (AFU_ORTHOLOGUE AFUA_8G04850)-RELATED"/>
    <property type="match status" value="1"/>
</dbReference>